<dbReference type="OrthoDB" id="1470350at2759"/>
<dbReference type="PANTHER" id="PTHR24305">
    <property type="entry name" value="CYTOCHROME P450"/>
    <property type="match status" value="1"/>
</dbReference>
<evidence type="ECO:0000313" key="7">
    <source>
        <dbReference type="EMBL" id="ORY03149.1"/>
    </source>
</evidence>
<dbReference type="InterPro" id="IPR036396">
    <property type="entry name" value="Cyt_P450_sf"/>
</dbReference>
<evidence type="ECO:0000256" key="5">
    <source>
        <dbReference type="ARBA" id="ARBA00023004"/>
    </source>
</evidence>
<sequence>MAKVLFAIGVLCIYPIINSIYNLYFHPLSRRFPGPKLWAMSRLPFIYNLLRGTLIQRQREIHERYGKICRIAPDEISFANEQSWDDIYTFRRGHKRAVRDKAFFTAPDEHEVDNIITTTDPKFHMRVRGLLSHSFTEDALRTQYPIINHHANTLVSQLRKLAQTSNSPHQPSVVNMTDWVNFFTMDVIGDLAFGEPFGCLSRGEYHDWVRTLFMYLKFMSIAAAPRYYPWLEWGLMKLIPKSIMEGQRTHQKYADERINKRLELETSRSDFMSAFIKKNHDFSVMSRKELLSTFNFVIIGGSETTATVLTGLFTHLATDWRVRETLCREIRARFKREEDINFDSIKGLPYLEAVLSEGLRMCNPIPSGLPRMVPKGGDTYCGEYLPEGTRIGSRTFAINRSPDYFYESDTFVPERWLPLSERPKQYHNDQLTASRPFSVGFHSCMGKSLAWVELRLVLCRLLWAFDLDNEGLEKVKFDNFPVLMLVQKSKLDLNIKLRDM</sequence>
<evidence type="ECO:0000256" key="2">
    <source>
        <dbReference type="ARBA" id="ARBA00010617"/>
    </source>
</evidence>
<dbReference type="GO" id="GO:0005506">
    <property type="term" value="F:iron ion binding"/>
    <property type="evidence" value="ECO:0007669"/>
    <property type="project" value="InterPro"/>
</dbReference>
<evidence type="ECO:0000256" key="4">
    <source>
        <dbReference type="ARBA" id="ARBA00022723"/>
    </source>
</evidence>
<evidence type="ECO:0000256" key="6">
    <source>
        <dbReference type="PIRSR" id="PIRSR602401-1"/>
    </source>
</evidence>
<dbReference type="AlphaFoldDB" id="A0A1Y1YYX2"/>
<evidence type="ECO:0000313" key="8">
    <source>
        <dbReference type="Proteomes" id="UP000193144"/>
    </source>
</evidence>
<reference evidence="7 8" key="1">
    <citation type="submission" date="2016-07" db="EMBL/GenBank/DDBJ databases">
        <title>Pervasive Adenine N6-methylation of Active Genes in Fungi.</title>
        <authorList>
            <consortium name="DOE Joint Genome Institute"/>
            <person name="Mondo S.J."/>
            <person name="Dannebaum R.O."/>
            <person name="Kuo R.C."/>
            <person name="Labutti K."/>
            <person name="Haridas S."/>
            <person name="Kuo A."/>
            <person name="Salamov A."/>
            <person name="Ahrendt S.R."/>
            <person name="Lipzen A."/>
            <person name="Sullivan W."/>
            <person name="Andreopoulos W.B."/>
            <person name="Clum A."/>
            <person name="Lindquist E."/>
            <person name="Daum C."/>
            <person name="Ramamoorthy G.K."/>
            <person name="Gryganskyi A."/>
            <person name="Culley D."/>
            <person name="Magnuson J.K."/>
            <person name="James T.Y."/>
            <person name="O'Malley M.A."/>
            <person name="Stajich J.E."/>
            <person name="Spatafora J.W."/>
            <person name="Visel A."/>
            <person name="Grigoriev I.V."/>
        </authorList>
    </citation>
    <scope>NUCLEOTIDE SEQUENCE [LARGE SCALE GENOMIC DNA]</scope>
    <source>
        <strain evidence="7 8">CBS 115471</strain>
    </source>
</reference>
<dbReference type="PRINTS" id="PR00463">
    <property type="entry name" value="EP450I"/>
</dbReference>
<protein>
    <submittedName>
        <fullName evidence="7">Isotrichodermin C-15 hydroxylase</fullName>
    </submittedName>
</protein>
<keyword evidence="4 6" id="KW-0479">Metal-binding</keyword>
<organism evidence="7 8">
    <name type="scientific">Clohesyomyces aquaticus</name>
    <dbReference type="NCBI Taxonomy" id="1231657"/>
    <lineage>
        <taxon>Eukaryota</taxon>
        <taxon>Fungi</taxon>
        <taxon>Dikarya</taxon>
        <taxon>Ascomycota</taxon>
        <taxon>Pezizomycotina</taxon>
        <taxon>Dothideomycetes</taxon>
        <taxon>Pleosporomycetidae</taxon>
        <taxon>Pleosporales</taxon>
        <taxon>Lindgomycetaceae</taxon>
        <taxon>Clohesyomyces</taxon>
    </lineage>
</organism>
<dbReference type="PRINTS" id="PR00385">
    <property type="entry name" value="P450"/>
</dbReference>
<dbReference type="GO" id="GO:0020037">
    <property type="term" value="F:heme binding"/>
    <property type="evidence" value="ECO:0007669"/>
    <property type="project" value="InterPro"/>
</dbReference>
<keyword evidence="3 6" id="KW-0349">Heme</keyword>
<dbReference type="Pfam" id="PF00067">
    <property type="entry name" value="p450"/>
    <property type="match status" value="1"/>
</dbReference>
<dbReference type="InterPro" id="IPR002401">
    <property type="entry name" value="Cyt_P450_E_grp-I"/>
</dbReference>
<dbReference type="InterPro" id="IPR001128">
    <property type="entry name" value="Cyt_P450"/>
</dbReference>
<evidence type="ECO:0000256" key="1">
    <source>
        <dbReference type="ARBA" id="ARBA00001971"/>
    </source>
</evidence>
<comment type="cofactor">
    <cofactor evidence="1 6">
        <name>heme</name>
        <dbReference type="ChEBI" id="CHEBI:30413"/>
    </cofactor>
</comment>
<dbReference type="Proteomes" id="UP000193144">
    <property type="component" value="Unassembled WGS sequence"/>
</dbReference>
<evidence type="ECO:0000256" key="3">
    <source>
        <dbReference type="ARBA" id="ARBA00022617"/>
    </source>
</evidence>
<proteinExistence type="inferred from homology"/>
<accession>A0A1Y1YYX2</accession>
<dbReference type="PANTHER" id="PTHR24305:SF210">
    <property type="entry name" value="CYTOCHROME P450 MONOOXYGENASE ASQL-RELATED"/>
    <property type="match status" value="1"/>
</dbReference>
<dbReference type="SUPFAM" id="SSF48264">
    <property type="entry name" value="Cytochrome P450"/>
    <property type="match status" value="1"/>
</dbReference>
<feature type="binding site" description="axial binding residue" evidence="6">
    <location>
        <position position="444"/>
    </location>
    <ligand>
        <name>heme</name>
        <dbReference type="ChEBI" id="CHEBI:30413"/>
    </ligand>
    <ligandPart>
        <name>Fe</name>
        <dbReference type="ChEBI" id="CHEBI:18248"/>
    </ligandPart>
</feature>
<gene>
    <name evidence="7" type="ORF">BCR34DRAFT_627386</name>
</gene>
<dbReference type="GO" id="GO:0004497">
    <property type="term" value="F:monooxygenase activity"/>
    <property type="evidence" value="ECO:0007669"/>
    <property type="project" value="InterPro"/>
</dbReference>
<keyword evidence="8" id="KW-1185">Reference proteome</keyword>
<name>A0A1Y1YYX2_9PLEO</name>
<dbReference type="EMBL" id="MCFA01000150">
    <property type="protein sequence ID" value="ORY03149.1"/>
    <property type="molecule type" value="Genomic_DNA"/>
</dbReference>
<dbReference type="GO" id="GO:0016705">
    <property type="term" value="F:oxidoreductase activity, acting on paired donors, with incorporation or reduction of molecular oxygen"/>
    <property type="evidence" value="ECO:0007669"/>
    <property type="project" value="InterPro"/>
</dbReference>
<comment type="similarity">
    <text evidence="2">Belongs to the cytochrome P450 family.</text>
</comment>
<keyword evidence="5 6" id="KW-0408">Iron</keyword>
<dbReference type="STRING" id="1231657.A0A1Y1YYX2"/>
<dbReference type="Gene3D" id="1.10.630.10">
    <property type="entry name" value="Cytochrome P450"/>
    <property type="match status" value="1"/>
</dbReference>
<comment type="caution">
    <text evidence="7">The sequence shown here is derived from an EMBL/GenBank/DDBJ whole genome shotgun (WGS) entry which is preliminary data.</text>
</comment>
<dbReference type="InterPro" id="IPR050121">
    <property type="entry name" value="Cytochrome_P450_monoxygenase"/>
</dbReference>
<dbReference type="CDD" id="cd11058">
    <property type="entry name" value="CYP60B-like"/>
    <property type="match status" value="1"/>
</dbReference>